<dbReference type="GO" id="GO:0009236">
    <property type="term" value="P:cobalamin biosynthetic process"/>
    <property type="evidence" value="ECO:0007669"/>
    <property type="project" value="UniProtKB-KW"/>
</dbReference>
<dbReference type="Pfam" id="PF07685">
    <property type="entry name" value="GATase_3"/>
    <property type="match status" value="1"/>
</dbReference>
<dbReference type="InterPro" id="IPR029062">
    <property type="entry name" value="Class_I_gatase-like"/>
</dbReference>
<proteinExistence type="predicted"/>
<reference evidence="6" key="1">
    <citation type="submission" date="2018-09" db="EMBL/GenBank/DDBJ databases">
        <authorList>
            <person name="Livingstone P.G."/>
            <person name="Whitworth D.E."/>
        </authorList>
    </citation>
    <scope>NUCLEOTIDE SEQUENCE [LARGE SCALE GENOMIC DNA]</scope>
    <source>
        <strain evidence="6">CA051B</strain>
    </source>
</reference>
<comment type="caution">
    <text evidence="5">The sequence shown here is derived from an EMBL/GenBank/DDBJ whole genome shotgun (WGS) entry which is preliminary data.</text>
</comment>
<dbReference type="Gene3D" id="3.40.50.880">
    <property type="match status" value="1"/>
</dbReference>
<dbReference type="CDD" id="cd01750">
    <property type="entry name" value="GATase1_CobQ"/>
    <property type="match status" value="1"/>
</dbReference>
<protein>
    <recommendedName>
        <fullName evidence="4">CobB/CobQ-like glutamine amidotransferase domain-containing protein</fullName>
    </recommendedName>
</protein>
<gene>
    <name evidence="5" type="ORF">D7V93_38365</name>
</gene>
<evidence type="ECO:0000256" key="1">
    <source>
        <dbReference type="ARBA" id="ARBA00004953"/>
    </source>
</evidence>
<evidence type="ECO:0000256" key="3">
    <source>
        <dbReference type="ARBA" id="ARBA00022962"/>
    </source>
</evidence>
<organism evidence="5 6">
    <name type="scientific">Corallococcus llansteffanensis</name>
    <dbReference type="NCBI Taxonomy" id="2316731"/>
    <lineage>
        <taxon>Bacteria</taxon>
        <taxon>Pseudomonadati</taxon>
        <taxon>Myxococcota</taxon>
        <taxon>Myxococcia</taxon>
        <taxon>Myxococcales</taxon>
        <taxon>Cystobacterineae</taxon>
        <taxon>Myxococcaceae</taxon>
        <taxon>Corallococcus</taxon>
    </lineage>
</organism>
<dbReference type="GO" id="GO:0003824">
    <property type="term" value="F:catalytic activity"/>
    <property type="evidence" value="ECO:0007669"/>
    <property type="project" value="InterPro"/>
</dbReference>
<dbReference type="PROSITE" id="PS51274">
    <property type="entry name" value="GATASE_COBBQ"/>
    <property type="match status" value="1"/>
</dbReference>
<dbReference type="AlphaFoldDB" id="A0A3A8NEQ1"/>
<dbReference type="InterPro" id="IPR011698">
    <property type="entry name" value="GATase_3"/>
</dbReference>
<dbReference type="EMBL" id="RAWB01000695">
    <property type="protein sequence ID" value="RKH41860.1"/>
    <property type="molecule type" value="Genomic_DNA"/>
</dbReference>
<comment type="pathway">
    <text evidence="1">Cofactor biosynthesis; adenosylcobalamin biosynthesis.</text>
</comment>
<evidence type="ECO:0000256" key="2">
    <source>
        <dbReference type="ARBA" id="ARBA00022573"/>
    </source>
</evidence>
<feature type="domain" description="CobB/CobQ-like glutamine amidotransferase" evidence="4">
    <location>
        <begin position="1"/>
        <end position="120"/>
    </location>
</feature>
<sequence length="176" mass="18886">MLGICGGMQMLGMRVEDPDGVESPPGSAVDGLGLLPLRTCMARRKITRQVRGSCLEPSLRGLEVTGYEVHVGDSEPVAEGWAPLLQLAPHPGGEELPEGASSAGGRIWGTYLHGLFDEDGFRHGFINLLRAERGLPPLTDGRAFSAGGFMAEIDRWTQHVTAHLSAAFLEQLTRQA</sequence>
<dbReference type="InterPro" id="IPR033949">
    <property type="entry name" value="CobQ_GATase1"/>
</dbReference>
<evidence type="ECO:0000313" key="5">
    <source>
        <dbReference type="EMBL" id="RKH41860.1"/>
    </source>
</evidence>
<dbReference type="PANTHER" id="PTHR21343">
    <property type="entry name" value="DETHIOBIOTIN SYNTHETASE"/>
    <property type="match status" value="1"/>
</dbReference>
<dbReference type="PANTHER" id="PTHR21343:SF1">
    <property type="entry name" value="COBYRIC ACID SYNTHASE"/>
    <property type="match status" value="1"/>
</dbReference>
<keyword evidence="2" id="KW-0169">Cobalamin biosynthesis</keyword>
<keyword evidence="6" id="KW-1185">Reference proteome</keyword>
<dbReference type="Proteomes" id="UP000272888">
    <property type="component" value="Unassembled WGS sequence"/>
</dbReference>
<evidence type="ECO:0000313" key="6">
    <source>
        <dbReference type="Proteomes" id="UP000272888"/>
    </source>
</evidence>
<name>A0A3A8NEQ1_9BACT</name>
<evidence type="ECO:0000259" key="4">
    <source>
        <dbReference type="Pfam" id="PF07685"/>
    </source>
</evidence>
<dbReference type="SUPFAM" id="SSF52317">
    <property type="entry name" value="Class I glutamine amidotransferase-like"/>
    <property type="match status" value="1"/>
</dbReference>
<keyword evidence="3" id="KW-0315">Glutamine amidotransferase</keyword>
<accession>A0A3A8NEQ1</accession>